<evidence type="ECO:0000313" key="1">
    <source>
        <dbReference type="EMBL" id="GIY50208.1"/>
    </source>
</evidence>
<keyword evidence="2" id="KW-1185">Reference proteome</keyword>
<dbReference type="AlphaFoldDB" id="A0AAV4TZJ8"/>
<dbReference type="EMBL" id="BPLR01011953">
    <property type="protein sequence ID" value="GIY50208.1"/>
    <property type="molecule type" value="Genomic_DNA"/>
</dbReference>
<protein>
    <submittedName>
        <fullName evidence="1">Uncharacterized protein</fullName>
    </submittedName>
</protein>
<evidence type="ECO:0000313" key="2">
    <source>
        <dbReference type="Proteomes" id="UP001054945"/>
    </source>
</evidence>
<organism evidence="1 2">
    <name type="scientific">Caerostris extrusa</name>
    <name type="common">Bark spider</name>
    <name type="synonym">Caerostris bankana</name>
    <dbReference type="NCBI Taxonomy" id="172846"/>
    <lineage>
        <taxon>Eukaryota</taxon>
        <taxon>Metazoa</taxon>
        <taxon>Ecdysozoa</taxon>
        <taxon>Arthropoda</taxon>
        <taxon>Chelicerata</taxon>
        <taxon>Arachnida</taxon>
        <taxon>Araneae</taxon>
        <taxon>Araneomorphae</taxon>
        <taxon>Entelegynae</taxon>
        <taxon>Araneoidea</taxon>
        <taxon>Araneidae</taxon>
        <taxon>Caerostris</taxon>
    </lineage>
</organism>
<comment type="caution">
    <text evidence="1">The sequence shown here is derived from an EMBL/GenBank/DDBJ whole genome shotgun (WGS) entry which is preliminary data.</text>
</comment>
<reference evidence="1 2" key="1">
    <citation type="submission" date="2021-06" db="EMBL/GenBank/DDBJ databases">
        <title>Caerostris extrusa draft genome.</title>
        <authorList>
            <person name="Kono N."/>
            <person name="Arakawa K."/>
        </authorList>
    </citation>
    <scope>NUCLEOTIDE SEQUENCE [LARGE SCALE GENOMIC DNA]</scope>
</reference>
<dbReference type="Proteomes" id="UP001054945">
    <property type="component" value="Unassembled WGS sequence"/>
</dbReference>
<accession>A0AAV4TZJ8</accession>
<gene>
    <name evidence="1" type="ORF">CEXT_360891</name>
</gene>
<name>A0AAV4TZJ8_CAEEX</name>
<sequence length="130" mass="14750">MPVRKIIWLTSGRAHQSPVDIETEFFGIVCPIRPPAAARNAGEFCSTSFISIVFDMHKQLRPDLFEIKFPPPTTHHCRDTRSHLVIYVAINFLGFAVDSRFRPHKTLPGLDFPLRPFLRMSERAAVHPGG</sequence>
<proteinExistence type="predicted"/>